<comment type="caution">
    <text evidence="2">The sequence shown here is derived from an EMBL/GenBank/DDBJ whole genome shotgun (WGS) entry which is preliminary data.</text>
</comment>
<dbReference type="AlphaFoldDB" id="A0AA90H689"/>
<evidence type="ECO:0000256" key="1">
    <source>
        <dbReference type="SAM" id="MobiDB-lite"/>
    </source>
</evidence>
<organism evidence="2">
    <name type="scientific">Streptantibioticus silvisoli</name>
    <dbReference type="NCBI Taxonomy" id="2705255"/>
    <lineage>
        <taxon>Bacteria</taxon>
        <taxon>Bacillati</taxon>
        <taxon>Actinomycetota</taxon>
        <taxon>Actinomycetes</taxon>
        <taxon>Kitasatosporales</taxon>
        <taxon>Streptomycetaceae</taxon>
        <taxon>Streptantibioticus</taxon>
    </lineage>
</organism>
<evidence type="ECO:0000313" key="2">
    <source>
        <dbReference type="EMBL" id="MDI5971374.1"/>
    </source>
</evidence>
<proteinExistence type="predicted"/>
<protein>
    <submittedName>
        <fullName evidence="2">Uncharacterized protein</fullName>
    </submittedName>
</protein>
<reference evidence="2" key="1">
    <citation type="submission" date="2023-05" db="EMBL/GenBank/DDBJ databases">
        <title>Streptantibioticus silvisoli sp. nov., acidotolerant actinomycetes 1 from pine litter.</title>
        <authorList>
            <person name="Swiecimska M."/>
            <person name="Golinska P."/>
            <person name="Sangal V."/>
            <person name="Wachnowicz B."/>
            <person name="Goodfellow M."/>
        </authorList>
    </citation>
    <scope>NUCLEOTIDE SEQUENCE</scope>
    <source>
        <strain evidence="2">SL13</strain>
    </source>
</reference>
<feature type="region of interest" description="Disordered" evidence="1">
    <location>
        <begin position="1"/>
        <end position="54"/>
    </location>
</feature>
<sequence length="54" mass="5384">MADLIASRRTVRTARPVMDLDASDDPGPGGPDGRRAVPAGLGRVPVGGTRAGGS</sequence>
<dbReference type="RefSeq" id="WP_271318346.1">
    <property type="nucleotide sequence ID" value="NZ_JABXJJ020000022.1"/>
</dbReference>
<gene>
    <name evidence="2" type="ORF">POF50_018865</name>
</gene>
<dbReference type="EMBL" id="JABXJJ020000022">
    <property type="protein sequence ID" value="MDI5971374.1"/>
    <property type="molecule type" value="Genomic_DNA"/>
</dbReference>
<name>A0AA90H689_9ACTN</name>
<accession>A0AA90H689</accession>